<dbReference type="Proteomes" id="UP000827133">
    <property type="component" value="Unassembled WGS sequence"/>
</dbReference>
<evidence type="ECO:0000313" key="3">
    <source>
        <dbReference type="Proteomes" id="UP000827133"/>
    </source>
</evidence>
<gene>
    <name evidence="2" type="ORF">J7337_000581</name>
</gene>
<reference evidence="2" key="1">
    <citation type="journal article" date="2021" name="Mol. Plant Microbe Interact.">
        <title>Telomere to telomere genome assembly of Fusarium musae F31, causal agent of crown rot disease of banana.</title>
        <authorList>
            <person name="Degradi L."/>
            <person name="Tava V."/>
            <person name="Kunova A."/>
            <person name="Cortesi P."/>
            <person name="Saracchi M."/>
            <person name="Pasquali M."/>
        </authorList>
    </citation>
    <scope>NUCLEOTIDE SEQUENCE</scope>
    <source>
        <strain evidence="2">F31</strain>
    </source>
</reference>
<feature type="region of interest" description="Disordered" evidence="1">
    <location>
        <begin position="1"/>
        <end position="24"/>
    </location>
</feature>
<comment type="caution">
    <text evidence="2">The sequence shown here is derived from an EMBL/GenBank/DDBJ whole genome shotgun (WGS) entry which is preliminary data.</text>
</comment>
<organism evidence="2 3">
    <name type="scientific">Fusarium musae</name>
    <dbReference type="NCBI Taxonomy" id="1042133"/>
    <lineage>
        <taxon>Eukaryota</taxon>
        <taxon>Fungi</taxon>
        <taxon>Dikarya</taxon>
        <taxon>Ascomycota</taxon>
        <taxon>Pezizomycotina</taxon>
        <taxon>Sordariomycetes</taxon>
        <taxon>Hypocreomycetidae</taxon>
        <taxon>Hypocreales</taxon>
        <taxon>Nectriaceae</taxon>
        <taxon>Fusarium</taxon>
    </lineage>
</organism>
<sequence>MSAQDYYGGGGGGGYPQHPQPVNTALPKASMALPRDSMVPLKGNITVHPKANLPCNINKHPLNKVVASAAAAAA</sequence>
<dbReference type="KEGG" id="fmu:J7337_000581"/>
<dbReference type="EMBL" id="JAHBCI010000001">
    <property type="protein sequence ID" value="KAG9507033.1"/>
    <property type="molecule type" value="Genomic_DNA"/>
</dbReference>
<keyword evidence="3" id="KW-1185">Reference proteome</keyword>
<dbReference type="RefSeq" id="XP_044686032.1">
    <property type="nucleotide sequence ID" value="XM_044818330.1"/>
</dbReference>
<name>A0A9P8DS68_9HYPO</name>
<dbReference type="AlphaFoldDB" id="A0A9P8DS68"/>
<evidence type="ECO:0000313" key="2">
    <source>
        <dbReference type="EMBL" id="KAG9507033.1"/>
    </source>
</evidence>
<accession>A0A9P8DS68</accession>
<protein>
    <submittedName>
        <fullName evidence="2">Uncharacterized protein</fullName>
    </submittedName>
</protein>
<evidence type="ECO:0000256" key="1">
    <source>
        <dbReference type="SAM" id="MobiDB-lite"/>
    </source>
</evidence>
<proteinExistence type="predicted"/>
<dbReference type="GeneID" id="68308438"/>